<name>A0ABW5FMI4_9PSEU</name>
<protein>
    <submittedName>
        <fullName evidence="2">Amidohydrolase family protein</fullName>
    </submittedName>
</protein>
<gene>
    <name evidence="2" type="ORF">ACFSXZ_07845</name>
</gene>
<dbReference type="Proteomes" id="UP001597417">
    <property type="component" value="Unassembled WGS sequence"/>
</dbReference>
<dbReference type="RefSeq" id="WP_378262855.1">
    <property type="nucleotide sequence ID" value="NZ_JBHUKR010000005.1"/>
</dbReference>
<feature type="domain" description="Amidohydrolase-related" evidence="1">
    <location>
        <begin position="49"/>
        <end position="369"/>
    </location>
</feature>
<dbReference type="Gene3D" id="1.20.58.520">
    <property type="entry name" value="Amidohydrolase"/>
    <property type="match status" value="1"/>
</dbReference>
<organism evidence="2 3">
    <name type="scientific">Amycolatopsis pigmentata</name>
    <dbReference type="NCBI Taxonomy" id="450801"/>
    <lineage>
        <taxon>Bacteria</taxon>
        <taxon>Bacillati</taxon>
        <taxon>Actinomycetota</taxon>
        <taxon>Actinomycetes</taxon>
        <taxon>Pseudonocardiales</taxon>
        <taxon>Pseudonocardiaceae</taxon>
        <taxon>Amycolatopsis</taxon>
    </lineage>
</organism>
<dbReference type="InterPro" id="IPR011059">
    <property type="entry name" value="Metal-dep_hydrolase_composite"/>
</dbReference>
<dbReference type="PANTHER" id="PTHR43135">
    <property type="entry name" value="ALPHA-D-RIBOSE 1-METHYLPHOSPHONATE 5-TRIPHOSPHATE DIPHOSPHATASE"/>
    <property type="match status" value="1"/>
</dbReference>
<evidence type="ECO:0000259" key="1">
    <source>
        <dbReference type="Pfam" id="PF01979"/>
    </source>
</evidence>
<keyword evidence="3" id="KW-1185">Reference proteome</keyword>
<dbReference type="InterPro" id="IPR006680">
    <property type="entry name" value="Amidohydro-rel"/>
</dbReference>
<dbReference type="Pfam" id="PF01979">
    <property type="entry name" value="Amidohydro_1"/>
    <property type="match status" value="1"/>
</dbReference>
<comment type="caution">
    <text evidence="2">The sequence shown here is derived from an EMBL/GenBank/DDBJ whole genome shotgun (WGS) entry which is preliminary data.</text>
</comment>
<dbReference type="SUPFAM" id="SSF51338">
    <property type="entry name" value="Composite domain of metallo-dependent hydrolases"/>
    <property type="match status" value="1"/>
</dbReference>
<reference evidence="3" key="1">
    <citation type="journal article" date="2019" name="Int. J. Syst. Evol. Microbiol.">
        <title>The Global Catalogue of Microorganisms (GCM) 10K type strain sequencing project: providing services to taxonomists for standard genome sequencing and annotation.</title>
        <authorList>
            <consortium name="The Broad Institute Genomics Platform"/>
            <consortium name="The Broad Institute Genome Sequencing Center for Infectious Disease"/>
            <person name="Wu L."/>
            <person name="Ma J."/>
        </authorList>
    </citation>
    <scope>NUCLEOTIDE SEQUENCE [LARGE SCALE GENOMIC DNA]</scope>
    <source>
        <strain evidence="3">CGMCC 4.7645</strain>
    </source>
</reference>
<proteinExistence type="predicted"/>
<accession>A0ABW5FMI4</accession>
<dbReference type="InterPro" id="IPR032466">
    <property type="entry name" value="Metal_Hydrolase"/>
</dbReference>
<dbReference type="Gene3D" id="3.30.110.90">
    <property type="entry name" value="Amidohydrolase"/>
    <property type="match status" value="1"/>
</dbReference>
<evidence type="ECO:0000313" key="3">
    <source>
        <dbReference type="Proteomes" id="UP001597417"/>
    </source>
</evidence>
<evidence type="ECO:0000313" key="2">
    <source>
        <dbReference type="EMBL" id="MFD2416238.1"/>
    </source>
</evidence>
<sequence>MTLIRDVRIFDGTGVLDRGSVLVRGEWIEWVGTGVPPADAEIIDGTGRTLLPGLIDSHTHSFPGSPVQALAFGVTTELDMFSSPAIAARLRAEAAGNAGMADVRSAGTGATAPLGYPWVLTTRGIYPPFPTLGHPGQARGFVHDRLAEGSDYVKIIIEDGVQYGREVPCLSPAAVRALTRAASETGVLSVAHVSTLAAATTALDAGVNVLAHVFADRPADEAFAEAAAAASAAVVPTLTMHEGCDGGHLAADPRIGPYLHPAGRAGLTAGTPRPEIDVALASVRRLHEQGVPLLAGTDTPNPGAAPGAGLHRELELLVAAGLSPAQALTAATARPAEIFRLAGRGRVAAGHQADLLLVDGDPTTDITATRSIAAIWRKGARFDRAAYRRGLRAVTTRTGG</sequence>
<dbReference type="InterPro" id="IPR051781">
    <property type="entry name" value="Metallo-dep_Hydrolase"/>
</dbReference>
<dbReference type="Gene3D" id="2.30.40.10">
    <property type="entry name" value="Urease, subunit C, domain 1"/>
    <property type="match status" value="1"/>
</dbReference>
<dbReference type="SUPFAM" id="SSF51556">
    <property type="entry name" value="Metallo-dependent hydrolases"/>
    <property type="match status" value="1"/>
</dbReference>
<dbReference type="Gene3D" id="3.40.50.10910">
    <property type="entry name" value="Amidohydrolase"/>
    <property type="match status" value="1"/>
</dbReference>
<dbReference type="PANTHER" id="PTHR43135:SF3">
    <property type="entry name" value="ALPHA-D-RIBOSE 1-METHYLPHOSPHONATE 5-TRIPHOSPHATE DIPHOSPHATASE"/>
    <property type="match status" value="1"/>
</dbReference>
<dbReference type="EMBL" id="JBHUKR010000005">
    <property type="protein sequence ID" value="MFD2416238.1"/>
    <property type="molecule type" value="Genomic_DNA"/>
</dbReference>